<dbReference type="InParanoid" id="U5GJI9"/>
<organism evidence="2 3">
    <name type="scientific">Populus trichocarpa</name>
    <name type="common">Western balsam poplar</name>
    <name type="synonym">Populus balsamifera subsp. trichocarpa</name>
    <dbReference type="NCBI Taxonomy" id="3694"/>
    <lineage>
        <taxon>Eukaryota</taxon>
        <taxon>Viridiplantae</taxon>
        <taxon>Streptophyta</taxon>
        <taxon>Embryophyta</taxon>
        <taxon>Tracheophyta</taxon>
        <taxon>Spermatophyta</taxon>
        <taxon>Magnoliopsida</taxon>
        <taxon>eudicotyledons</taxon>
        <taxon>Gunneridae</taxon>
        <taxon>Pentapetalae</taxon>
        <taxon>rosids</taxon>
        <taxon>fabids</taxon>
        <taxon>Malpighiales</taxon>
        <taxon>Salicaceae</taxon>
        <taxon>Saliceae</taxon>
        <taxon>Populus</taxon>
    </lineage>
</organism>
<accession>U5GJI9</accession>
<dbReference type="eggNOG" id="ENOG502SDX3">
    <property type="taxonomic scope" value="Eukaryota"/>
</dbReference>
<dbReference type="HOGENOM" id="CLU_2113106_0_0_1"/>
<feature type="signal peptide" evidence="1">
    <location>
        <begin position="1"/>
        <end position="28"/>
    </location>
</feature>
<name>U5GJI9_POPTR</name>
<gene>
    <name evidence="2" type="ORF">POPTR_003G156000</name>
</gene>
<evidence type="ECO:0000313" key="3">
    <source>
        <dbReference type="Proteomes" id="UP000006729"/>
    </source>
</evidence>
<keyword evidence="1" id="KW-0732">Signal</keyword>
<dbReference type="GO" id="GO:0010089">
    <property type="term" value="P:xylem development"/>
    <property type="evidence" value="ECO:0007669"/>
    <property type="project" value="InterPro"/>
</dbReference>
<dbReference type="InterPro" id="IPR037495">
    <property type="entry name" value="CLE41/42/44"/>
</dbReference>
<dbReference type="Gramene" id="Potri.003G156000.1.v4.1">
    <property type="protein sequence ID" value="Potri.003G156000.1.v4.1"/>
    <property type="gene ID" value="Potri.003G156000.v4.1"/>
</dbReference>
<dbReference type="PANTHER" id="PTHR35301:SF3">
    <property type="entry name" value="CLE03 PROTEIN"/>
    <property type="match status" value="1"/>
</dbReference>
<dbReference type="GO" id="GO:0033612">
    <property type="term" value="F:receptor serine/threonine kinase binding"/>
    <property type="evidence" value="ECO:0000318"/>
    <property type="project" value="GO_Central"/>
</dbReference>
<dbReference type="PANTHER" id="PTHR35301">
    <property type="entry name" value="CLAVATA3/ESR (CLE)-RELATED PROTEIN 41-RELATED"/>
    <property type="match status" value="1"/>
</dbReference>
<dbReference type="OMA" id="FHISMAR"/>
<dbReference type="EMBL" id="CM009292">
    <property type="protein sequence ID" value="PNT45816.1"/>
    <property type="molecule type" value="Genomic_DNA"/>
</dbReference>
<keyword evidence="3" id="KW-1185">Reference proteome</keyword>
<proteinExistence type="predicted"/>
<dbReference type="GO" id="GO:0048046">
    <property type="term" value="C:apoplast"/>
    <property type="evidence" value="ECO:0000318"/>
    <property type="project" value="GO_Central"/>
</dbReference>
<protein>
    <submittedName>
        <fullName evidence="2">Uncharacterized protein</fullName>
    </submittedName>
</protein>
<dbReference type="AlphaFoldDB" id="U5GJI9"/>
<evidence type="ECO:0000313" key="2">
    <source>
        <dbReference type="EMBL" id="PNT45816.1"/>
    </source>
</evidence>
<dbReference type="Proteomes" id="UP000006729">
    <property type="component" value="Chromosome 3"/>
</dbReference>
<sequence>MASDVGSPNLTSLTILFFLLIMFHTTMANKDHRFLLSTTRDGGYFKKSLMEFSTTRPDMGNAKTVSKANVIHIPPQSSRRRGRFRAHRSPLPWQEGIFSASAHEVPSGPNPISNR</sequence>
<feature type="chain" id="PRO_5030178331" evidence="1">
    <location>
        <begin position="29"/>
        <end position="115"/>
    </location>
</feature>
<reference evidence="2 3" key="1">
    <citation type="journal article" date="2006" name="Science">
        <title>The genome of black cottonwood, Populus trichocarpa (Torr. &amp; Gray).</title>
        <authorList>
            <person name="Tuskan G.A."/>
            <person name="Difazio S."/>
            <person name="Jansson S."/>
            <person name="Bohlmann J."/>
            <person name="Grigoriev I."/>
            <person name="Hellsten U."/>
            <person name="Putnam N."/>
            <person name="Ralph S."/>
            <person name="Rombauts S."/>
            <person name="Salamov A."/>
            <person name="Schein J."/>
            <person name="Sterck L."/>
            <person name="Aerts A."/>
            <person name="Bhalerao R.R."/>
            <person name="Bhalerao R.P."/>
            <person name="Blaudez D."/>
            <person name="Boerjan W."/>
            <person name="Brun A."/>
            <person name="Brunner A."/>
            <person name="Busov V."/>
            <person name="Campbell M."/>
            <person name="Carlson J."/>
            <person name="Chalot M."/>
            <person name="Chapman J."/>
            <person name="Chen G.L."/>
            <person name="Cooper D."/>
            <person name="Coutinho P.M."/>
            <person name="Couturier J."/>
            <person name="Covert S."/>
            <person name="Cronk Q."/>
            <person name="Cunningham R."/>
            <person name="Davis J."/>
            <person name="Degroeve S."/>
            <person name="Dejardin A."/>
            <person name="Depamphilis C."/>
            <person name="Detter J."/>
            <person name="Dirks B."/>
            <person name="Dubchak I."/>
            <person name="Duplessis S."/>
            <person name="Ehlting J."/>
            <person name="Ellis B."/>
            <person name="Gendler K."/>
            <person name="Goodstein D."/>
            <person name="Gribskov M."/>
            <person name="Grimwood J."/>
            <person name="Groover A."/>
            <person name="Gunter L."/>
            <person name="Hamberger B."/>
            <person name="Heinze B."/>
            <person name="Helariutta Y."/>
            <person name="Henrissat B."/>
            <person name="Holligan D."/>
            <person name="Holt R."/>
            <person name="Huang W."/>
            <person name="Islam-Faridi N."/>
            <person name="Jones S."/>
            <person name="Jones-Rhoades M."/>
            <person name="Jorgensen R."/>
            <person name="Joshi C."/>
            <person name="Kangasjarvi J."/>
            <person name="Karlsson J."/>
            <person name="Kelleher C."/>
            <person name="Kirkpatrick R."/>
            <person name="Kirst M."/>
            <person name="Kohler A."/>
            <person name="Kalluri U."/>
            <person name="Larimer F."/>
            <person name="Leebens-Mack J."/>
            <person name="Leple J.C."/>
            <person name="Locascio P."/>
            <person name="Lou Y."/>
            <person name="Lucas S."/>
            <person name="Martin F."/>
            <person name="Montanini B."/>
            <person name="Napoli C."/>
            <person name="Nelson D.R."/>
            <person name="Nelson C."/>
            <person name="Nieminen K."/>
            <person name="Nilsson O."/>
            <person name="Pereda V."/>
            <person name="Peter G."/>
            <person name="Philippe R."/>
            <person name="Pilate G."/>
            <person name="Poliakov A."/>
            <person name="Razumovskaya J."/>
            <person name="Richardson P."/>
            <person name="Rinaldi C."/>
            <person name="Ritland K."/>
            <person name="Rouze P."/>
            <person name="Ryaboy D."/>
            <person name="Schmutz J."/>
            <person name="Schrader J."/>
            <person name="Segerman B."/>
            <person name="Shin H."/>
            <person name="Siddiqui A."/>
            <person name="Sterky F."/>
            <person name="Terry A."/>
            <person name="Tsai C.J."/>
            <person name="Uberbacher E."/>
            <person name="Unneberg P."/>
            <person name="Vahala J."/>
            <person name="Wall K."/>
            <person name="Wessler S."/>
            <person name="Yang G."/>
            <person name="Yin T."/>
            <person name="Douglas C."/>
            <person name="Marra M."/>
            <person name="Sandberg G."/>
            <person name="Van de Peer Y."/>
            <person name="Rokhsar D."/>
        </authorList>
    </citation>
    <scope>NUCLEOTIDE SEQUENCE [LARGE SCALE GENOMIC DNA]</scope>
    <source>
        <strain evidence="3">cv. Nisqually</strain>
    </source>
</reference>
<evidence type="ECO:0000256" key="1">
    <source>
        <dbReference type="SAM" id="SignalP"/>
    </source>
</evidence>